<feature type="non-terminal residue" evidence="1">
    <location>
        <position position="1"/>
    </location>
</feature>
<dbReference type="EMBL" id="CAUYUJ010000014">
    <property type="protein sequence ID" value="CAK0788238.1"/>
    <property type="molecule type" value="Genomic_DNA"/>
</dbReference>
<dbReference type="Proteomes" id="UP001189429">
    <property type="component" value="Unassembled WGS sequence"/>
</dbReference>
<protein>
    <submittedName>
        <fullName evidence="1">Uncharacterized protein</fullName>
    </submittedName>
</protein>
<evidence type="ECO:0000313" key="1">
    <source>
        <dbReference type="EMBL" id="CAK0788238.1"/>
    </source>
</evidence>
<organism evidence="1 2">
    <name type="scientific">Prorocentrum cordatum</name>
    <dbReference type="NCBI Taxonomy" id="2364126"/>
    <lineage>
        <taxon>Eukaryota</taxon>
        <taxon>Sar</taxon>
        <taxon>Alveolata</taxon>
        <taxon>Dinophyceae</taxon>
        <taxon>Prorocentrales</taxon>
        <taxon>Prorocentraceae</taxon>
        <taxon>Prorocentrum</taxon>
    </lineage>
</organism>
<keyword evidence="2" id="KW-1185">Reference proteome</keyword>
<feature type="non-terminal residue" evidence="1">
    <location>
        <position position="113"/>
    </location>
</feature>
<evidence type="ECO:0000313" key="2">
    <source>
        <dbReference type="Proteomes" id="UP001189429"/>
    </source>
</evidence>
<gene>
    <name evidence="1" type="ORF">PCOR1329_LOCUS176</name>
</gene>
<proteinExistence type="predicted"/>
<sequence length="113" mass="12687">EHRGPTTDTDTRQSRIRVMREIVAGLGIEGSESDWGPIYEDQGSFVERVCQHTTNINLDSLLTKYVGDRPKGSTKPDKVHQLLTAAQEKADKEQRNKRIKAMRKLVAGLNIEG</sequence>
<accession>A0ABN9P6F5</accession>
<reference evidence="1" key="1">
    <citation type="submission" date="2023-10" db="EMBL/GenBank/DDBJ databases">
        <authorList>
            <person name="Chen Y."/>
            <person name="Shah S."/>
            <person name="Dougan E. K."/>
            <person name="Thang M."/>
            <person name="Chan C."/>
        </authorList>
    </citation>
    <scope>NUCLEOTIDE SEQUENCE [LARGE SCALE GENOMIC DNA]</scope>
</reference>
<comment type="caution">
    <text evidence="1">The sequence shown here is derived from an EMBL/GenBank/DDBJ whole genome shotgun (WGS) entry which is preliminary data.</text>
</comment>
<name>A0ABN9P6F5_9DINO</name>